<sequence length="725" mass="82641">MRKGRQDNKLKELARACGVQVSYRDMGGRVRNASTQTLLAVVGALGIPVAGETNFASALNELKSKRSRRIIEPVILAWEGRLPILRIRLHHPLPATVGLVLELENAQIRRFSWTELSRFEMQTKDKTENTFHFLSLPLRQRLPFGYHRLSLILPEETVSATIISAPRKAPEYSGKRRKWGLFCPVYALHSKNNWGAGDYSDFNKLARWSTLLGSGFTATLPLLPALYREHFNLSPYSPASRLFWNEFFIDVAAVPELVHCPEAQAFVDTDEFRNALAEQRGETMVDYARLADLKRSVLEILAECFFKRPQSESRRELFTQFLQECPEIEEYARFRAVSEKHKSSWWEWPDEIRDGSLDAWAIDPTIEHYHLYAQFIAWEQIRDVADTSKQNGQTLYLDLPLGCNPEGYDVWKNQGIFAFGSSVGAPPDAAFPGGQDWGFPPPHPERQRETGYRYFIDVVRHHLRVAGMLRLDHVMSLHRLYWIPEGTGAKEGVYVRYAAEEMYAILCLEALRANAVIVGEDLGLVPSIVRRSMQRHNLKRSYIAQYEMLAGNDNCLDTIPVSAVAAVNTHDMHPFASFWQMTDISERRECGVLSDERAKIEAGRRVVGKEILSHCLYQRNLIPSQNHSPMEVYKAICRVMASSDVEFMLINVDDLGGSTKAQNIPGTCAQHPNWRRRTPLSLERLEVDPQVESFLREIDALRKRSNVPDMMSRRLGTLKAGIDIG</sequence>
<dbReference type="PANTHER" id="PTHR32438">
    <property type="entry name" value="4-ALPHA-GLUCANOTRANSFERASE DPE1, CHLOROPLASTIC/AMYLOPLASTIC"/>
    <property type="match status" value="1"/>
</dbReference>
<feature type="domain" description="MalQ N-terminal beta-sandwich" evidence="11">
    <location>
        <begin position="72"/>
        <end position="166"/>
    </location>
</feature>
<dbReference type="AlphaFoldDB" id="A0A2P5P9N1"/>
<dbReference type="InterPro" id="IPR003385">
    <property type="entry name" value="Glyco_hydro_77"/>
</dbReference>
<proteinExistence type="inferred from homology"/>
<keyword evidence="7 10" id="KW-0119">Carbohydrate metabolism</keyword>
<gene>
    <name evidence="12" type="primary">malQ</name>
    <name evidence="12" type="ORF">JP09_003885</name>
</gene>
<evidence type="ECO:0000256" key="6">
    <source>
        <dbReference type="ARBA" id="ARBA00022679"/>
    </source>
</evidence>
<dbReference type="Pfam" id="PF21226">
    <property type="entry name" value="MalQ_N"/>
    <property type="match status" value="1"/>
</dbReference>
<keyword evidence="6 10" id="KW-0808">Transferase</keyword>
<dbReference type="NCBIfam" id="TIGR00217">
    <property type="entry name" value="malQ"/>
    <property type="match status" value="1"/>
</dbReference>
<dbReference type="SUPFAM" id="SSF51445">
    <property type="entry name" value="(Trans)glycosidases"/>
    <property type="match status" value="1"/>
</dbReference>
<dbReference type="Proteomes" id="UP000235653">
    <property type="component" value="Unassembled WGS sequence"/>
</dbReference>
<evidence type="ECO:0000259" key="11">
    <source>
        <dbReference type="Pfam" id="PF21226"/>
    </source>
</evidence>
<dbReference type="GO" id="GO:0005975">
    <property type="term" value="P:carbohydrate metabolic process"/>
    <property type="evidence" value="ECO:0007669"/>
    <property type="project" value="InterPro"/>
</dbReference>
<dbReference type="PANTHER" id="PTHR32438:SF5">
    <property type="entry name" value="4-ALPHA-GLUCANOTRANSFERASE DPE1, CHLOROPLASTIC_AMYLOPLASTIC"/>
    <property type="match status" value="1"/>
</dbReference>
<organism evidence="12 13">
    <name type="scientific">Dehalogenimonas etheniformans</name>
    <dbReference type="NCBI Taxonomy" id="1536648"/>
    <lineage>
        <taxon>Bacteria</taxon>
        <taxon>Bacillati</taxon>
        <taxon>Chloroflexota</taxon>
        <taxon>Dehalococcoidia</taxon>
        <taxon>Dehalococcoidales</taxon>
        <taxon>Dehalococcoidaceae</taxon>
        <taxon>Dehalogenimonas</taxon>
    </lineage>
</organism>
<evidence type="ECO:0000256" key="10">
    <source>
        <dbReference type="RuleBase" id="RU361207"/>
    </source>
</evidence>
<dbReference type="RefSeq" id="WP_102330494.1">
    <property type="nucleotide sequence ID" value="NZ_CP058566.2"/>
</dbReference>
<dbReference type="GO" id="GO:0004134">
    <property type="term" value="F:4-alpha-glucanotransferase activity"/>
    <property type="evidence" value="ECO:0007669"/>
    <property type="project" value="UniProtKB-EC"/>
</dbReference>
<reference evidence="12 13" key="1">
    <citation type="journal article" date="2017" name="ISME J.">
        <title>Grape pomace compost harbors organohalide-respiring Dehalogenimonas species with novel reductive dehalogenase genes.</title>
        <authorList>
            <person name="Yang Y."/>
            <person name="Higgins S.A."/>
            <person name="Yan J."/>
            <person name="Simsir B."/>
            <person name="Chourey K."/>
            <person name="Iyer R."/>
            <person name="Hettich R.L."/>
            <person name="Baldwin B."/>
            <person name="Ogles D.M."/>
            <person name="Loffler F.E."/>
        </authorList>
    </citation>
    <scope>NUCLEOTIDE SEQUENCE [LARGE SCALE GENOMIC DNA]</scope>
    <source>
        <strain evidence="12 13">GP</strain>
    </source>
</reference>
<protein>
    <recommendedName>
        <fullName evidence="4 10">4-alpha-glucanotransferase</fullName>
        <ecNumber evidence="3 10">2.4.1.25</ecNumber>
    </recommendedName>
    <alternativeName>
        <fullName evidence="8 10">Amylomaltase</fullName>
    </alternativeName>
    <alternativeName>
        <fullName evidence="9 10">Disproportionating enzyme</fullName>
    </alternativeName>
</protein>
<name>A0A2P5P9N1_9CHLR</name>
<comment type="caution">
    <text evidence="12">The sequence shown here is derived from an EMBL/GenBank/DDBJ whole genome shotgun (WGS) entry which is preliminary data.</text>
</comment>
<evidence type="ECO:0000256" key="5">
    <source>
        <dbReference type="ARBA" id="ARBA00022676"/>
    </source>
</evidence>
<dbReference type="EMBL" id="JQAN02000006">
    <property type="protein sequence ID" value="PPD59009.1"/>
    <property type="molecule type" value="Genomic_DNA"/>
</dbReference>
<keyword evidence="5 10" id="KW-0328">Glycosyltransferase</keyword>
<evidence type="ECO:0000313" key="13">
    <source>
        <dbReference type="Proteomes" id="UP000235653"/>
    </source>
</evidence>
<dbReference type="EC" id="2.4.1.25" evidence="3 10"/>
<comment type="similarity">
    <text evidence="2 10">Belongs to the disproportionating enzyme family.</text>
</comment>
<evidence type="ECO:0000256" key="3">
    <source>
        <dbReference type="ARBA" id="ARBA00012560"/>
    </source>
</evidence>
<evidence type="ECO:0000256" key="4">
    <source>
        <dbReference type="ARBA" id="ARBA00020295"/>
    </source>
</evidence>
<evidence type="ECO:0000256" key="7">
    <source>
        <dbReference type="ARBA" id="ARBA00023277"/>
    </source>
</evidence>
<dbReference type="InterPro" id="IPR017853">
    <property type="entry name" value="GH"/>
</dbReference>
<evidence type="ECO:0000256" key="2">
    <source>
        <dbReference type="ARBA" id="ARBA00005684"/>
    </source>
</evidence>
<dbReference type="InterPro" id="IPR048458">
    <property type="entry name" value="MalQ_N"/>
</dbReference>
<evidence type="ECO:0000256" key="9">
    <source>
        <dbReference type="ARBA" id="ARBA00031501"/>
    </source>
</evidence>
<keyword evidence="13" id="KW-1185">Reference proteome</keyword>
<evidence type="ECO:0000256" key="8">
    <source>
        <dbReference type="ARBA" id="ARBA00031423"/>
    </source>
</evidence>
<dbReference type="Gene3D" id="3.20.20.80">
    <property type="entry name" value="Glycosidases"/>
    <property type="match status" value="1"/>
</dbReference>
<comment type="catalytic activity">
    <reaction evidence="1 10">
        <text>Transfers a segment of a (1-&gt;4)-alpha-D-glucan to a new position in an acceptor, which may be glucose or a (1-&gt;4)-alpha-D-glucan.</text>
        <dbReference type="EC" id="2.4.1.25"/>
    </reaction>
</comment>
<evidence type="ECO:0000256" key="1">
    <source>
        <dbReference type="ARBA" id="ARBA00000439"/>
    </source>
</evidence>
<evidence type="ECO:0000313" key="12">
    <source>
        <dbReference type="EMBL" id="PPD59009.1"/>
    </source>
</evidence>
<accession>A0A2P5P9N1</accession>
<dbReference type="OrthoDB" id="9811841at2"/>
<dbReference type="Pfam" id="PF02446">
    <property type="entry name" value="Glyco_hydro_77"/>
    <property type="match status" value="1"/>
</dbReference>